<dbReference type="Pfam" id="PF18912">
    <property type="entry name" value="DZR_2"/>
    <property type="match status" value="1"/>
</dbReference>
<proteinExistence type="inferred from homology"/>
<feature type="domain" description="Double zinc ribbon" evidence="2">
    <location>
        <begin position="10"/>
        <end position="66"/>
    </location>
</feature>
<reference evidence="3" key="1">
    <citation type="submission" date="2013-03" db="EMBL/GenBank/DDBJ databases">
        <title>Genome Sequence of the Profundibacterium mesophilum strain KAUST100406-0324T from Red Sea, a novel genus in the family Rhodobacteraceae.</title>
        <authorList>
            <person name="Essack M."/>
            <person name="Alam I."/>
            <person name="Lafi F."/>
            <person name="Alawi W."/>
            <person name="Kamanu F."/>
            <person name="Al-Suwailem A."/>
            <person name="Lee O.O."/>
            <person name="Xu Y."/>
            <person name="Bajic V."/>
            <person name="Qian P.-Y."/>
            <person name="Archer J."/>
        </authorList>
    </citation>
    <scope>NUCLEOTIDE SEQUENCE</scope>
    <source>
        <strain evidence="3">KAUST100406-0324</strain>
    </source>
</reference>
<dbReference type="EMBL" id="APKE01000014">
    <property type="protein sequence ID" value="KAF0676351.1"/>
    <property type="molecule type" value="Genomic_DNA"/>
</dbReference>
<sequence length="245" mass="26143">MSFMTAMRALIYPPQCAICEELILGDGGLCAACWGKTRFLTGLCCDICAMPLPGESVRPELCDACLAAPPPWARGRAVFAYEGNGGRIVRAFKNGDRLDLAPILAAWLLRAGADLMEDDPLLVPVPSHWTRLASRRFNQSATLAAGIARARGRRGAGPGFAPRALLRPVRAARQRDASFAQRAVRLKDAFIPHPRHGGVMRGRRVVLVDDVLTSGSTLRAASAACLEGGAGELCVLLLARVTGET</sequence>
<dbReference type="InterPro" id="IPR000836">
    <property type="entry name" value="PRTase_dom"/>
</dbReference>
<dbReference type="InterPro" id="IPR044005">
    <property type="entry name" value="DZR_2"/>
</dbReference>
<dbReference type="CDD" id="cd06223">
    <property type="entry name" value="PRTases_typeI"/>
    <property type="match status" value="1"/>
</dbReference>
<name>A0A921TDH3_9RHOB</name>
<keyword evidence="4" id="KW-1185">Reference proteome</keyword>
<comment type="similarity">
    <text evidence="1">Belongs to the ComF/GntX family.</text>
</comment>
<gene>
    <name evidence="3" type="primary">comF</name>
    <name evidence="3" type="ORF">PMES_01082</name>
</gene>
<dbReference type="AlphaFoldDB" id="A0A921TDH3"/>
<dbReference type="InterPro" id="IPR051910">
    <property type="entry name" value="ComF/GntX_DNA_util-trans"/>
</dbReference>
<protein>
    <submittedName>
        <fullName evidence="3">Competence protein F</fullName>
        <ecNumber evidence="3">2.4.2.14</ecNumber>
    </submittedName>
</protein>
<dbReference type="Proteomes" id="UP000698242">
    <property type="component" value="Unassembled WGS sequence"/>
</dbReference>
<comment type="caution">
    <text evidence="3">The sequence shown here is derived from an EMBL/GenBank/DDBJ whole genome shotgun (WGS) entry which is preliminary data.</text>
</comment>
<organism evidence="3 4">
    <name type="scientific">Profundibacterium mesophilum KAUST100406-0324</name>
    <dbReference type="NCBI Taxonomy" id="1037889"/>
    <lineage>
        <taxon>Bacteria</taxon>
        <taxon>Pseudomonadati</taxon>
        <taxon>Pseudomonadota</taxon>
        <taxon>Alphaproteobacteria</taxon>
        <taxon>Rhodobacterales</taxon>
        <taxon>Roseobacteraceae</taxon>
        <taxon>Profundibacterium</taxon>
    </lineage>
</organism>
<evidence type="ECO:0000256" key="1">
    <source>
        <dbReference type="ARBA" id="ARBA00008007"/>
    </source>
</evidence>
<dbReference type="Gene3D" id="3.40.50.2020">
    <property type="match status" value="1"/>
</dbReference>
<dbReference type="InterPro" id="IPR029057">
    <property type="entry name" value="PRTase-like"/>
</dbReference>
<evidence type="ECO:0000259" key="2">
    <source>
        <dbReference type="Pfam" id="PF18912"/>
    </source>
</evidence>
<accession>A0A921TDH3</accession>
<keyword evidence="3" id="KW-0328">Glycosyltransferase</keyword>
<dbReference type="RefSeq" id="WP_159964496.1">
    <property type="nucleotide sequence ID" value="NZ_APKE01000014.1"/>
</dbReference>
<evidence type="ECO:0000313" key="4">
    <source>
        <dbReference type="Proteomes" id="UP000698242"/>
    </source>
</evidence>
<dbReference type="OrthoDB" id="9779910at2"/>
<dbReference type="PANTHER" id="PTHR47505:SF1">
    <property type="entry name" value="DNA UTILIZATION PROTEIN YHGH"/>
    <property type="match status" value="1"/>
</dbReference>
<dbReference type="SUPFAM" id="SSF53271">
    <property type="entry name" value="PRTase-like"/>
    <property type="match status" value="1"/>
</dbReference>
<keyword evidence="3" id="KW-0808">Transferase</keyword>
<dbReference type="PANTHER" id="PTHR47505">
    <property type="entry name" value="DNA UTILIZATION PROTEIN YHGH"/>
    <property type="match status" value="1"/>
</dbReference>
<evidence type="ECO:0000313" key="3">
    <source>
        <dbReference type="EMBL" id="KAF0676351.1"/>
    </source>
</evidence>
<dbReference type="EC" id="2.4.2.14" evidence="3"/>
<dbReference type="GO" id="GO:0004044">
    <property type="term" value="F:amidophosphoribosyltransferase activity"/>
    <property type="evidence" value="ECO:0007669"/>
    <property type="project" value="UniProtKB-EC"/>
</dbReference>